<evidence type="ECO:0000313" key="1">
    <source>
        <dbReference type="EMBL" id="ENY68481.1"/>
    </source>
</evidence>
<dbReference type="STRING" id="1188233.MAU_5570"/>
<sequence length="156" mass="18457">MKKTRSWVILGLLLPVMPLITVSCFNTASIDTSSFINRAFKSNKLLSTSQLEQIKDFHFFRLSEEGKKKTPEEINKIFDEIMANARNNFNEVETNPNFKKYFLFKRVYINANHTIEYKITRKNGKPAIEYTIWCLDRIQNGKRLTEAREYIFLDLY</sequence>
<proteinExistence type="predicted"/>
<accession>N9VAP0</accession>
<gene>
    <name evidence="1" type="ORF">MAU_5570</name>
</gene>
<dbReference type="AlphaFoldDB" id="N9VAP0"/>
<protein>
    <recommendedName>
        <fullName evidence="3">Lipoprotein</fullName>
    </recommendedName>
</protein>
<dbReference type="RefSeq" id="WP_004425208.1">
    <property type="nucleotide sequence ID" value="NZ_AORI01000012.1"/>
</dbReference>
<comment type="caution">
    <text evidence="1">The sequence shown here is derived from an EMBL/GenBank/DDBJ whole genome shotgun (WGS) entry which is preliminary data.</text>
</comment>
<dbReference type="PROSITE" id="PS51257">
    <property type="entry name" value="PROKAR_LIPOPROTEIN"/>
    <property type="match status" value="1"/>
</dbReference>
<evidence type="ECO:0008006" key="3">
    <source>
        <dbReference type="Google" id="ProtNLM"/>
    </source>
</evidence>
<dbReference type="PATRIC" id="fig|1188233.3.peg.540"/>
<dbReference type="EMBL" id="AORI01000012">
    <property type="protein sequence ID" value="ENY68481.1"/>
    <property type="molecule type" value="Genomic_DNA"/>
</dbReference>
<dbReference type="OrthoDB" id="401071at2"/>
<organism evidence="1 2">
    <name type="scientific">Metamycoplasma auris 15026</name>
    <dbReference type="NCBI Taxonomy" id="1188233"/>
    <lineage>
        <taxon>Bacteria</taxon>
        <taxon>Bacillati</taxon>
        <taxon>Mycoplasmatota</taxon>
        <taxon>Mycoplasmoidales</taxon>
        <taxon>Metamycoplasmataceae</taxon>
        <taxon>Metamycoplasma</taxon>
    </lineage>
</organism>
<evidence type="ECO:0000313" key="2">
    <source>
        <dbReference type="Proteomes" id="UP000013131"/>
    </source>
</evidence>
<reference evidence="1 2" key="1">
    <citation type="journal article" date="2013" name="Genome Announc.">
        <title>Draft Genome Sequences of Mycoplasma auris and Mycoplasma yeatsii, Two Species of the Ear Canal of Caprinae.</title>
        <authorList>
            <person name="Dordet-Frisoni E."/>
            <person name="Baranowski E."/>
            <person name="Barre A."/>
            <person name="Blanchard A."/>
            <person name="Breton M."/>
            <person name="Couture C."/>
            <person name="Dupuy V."/>
            <person name="Gaurivaud P."/>
            <person name="Jacob D."/>
            <person name="Lemaitre C."/>
            <person name="Manso-Silvan L."/>
            <person name="Nikolski M."/>
            <person name="Nouvel L.X."/>
            <person name="Poumarat F."/>
            <person name="Sirand-Pugnet P."/>
            <person name="Thebault P."/>
            <person name="Theil S."/>
            <person name="Thiaucourt F."/>
            <person name="Citti C."/>
            <person name="Tardy F."/>
        </authorList>
    </citation>
    <scope>NUCLEOTIDE SEQUENCE [LARGE SCALE GENOMIC DNA]</scope>
    <source>
        <strain evidence="1 2">15026</strain>
    </source>
</reference>
<dbReference type="Proteomes" id="UP000013131">
    <property type="component" value="Unassembled WGS sequence"/>
</dbReference>
<keyword evidence="2" id="KW-1185">Reference proteome</keyword>
<name>N9VAP0_9BACT</name>